<dbReference type="SUPFAM" id="SSF55469">
    <property type="entry name" value="FMN-dependent nitroreductase-like"/>
    <property type="match status" value="1"/>
</dbReference>
<reference evidence="4" key="1">
    <citation type="journal article" date="2019" name="Int. J. Syst. Evol. Microbiol.">
        <title>The Global Catalogue of Microorganisms (GCM) 10K type strain sequencing project: providing services to taxonomists for standard genome sequencing and annotation.</title>
        <authorList>
            <consortium name="The Broad Institute Genomics Platform"/>
            <consortium name="The Broad Institute Genome Sequencing Center for Infectious Disease"/>
            <person name="Wu L."/>
            <person name="Ma J."/>
        </authorList>
    </citation>
    <scope>NUCLEOTIDE SEQUENCE [LARGE SCALE GENOMIC DNA]</scope>
    <source>
        <strain evidence="4">ZS-22-S1</strain>
    </source>
</reference>
<keyword evidence="4" id="KW-1185">Reference proteome</keyword>
<dbReference type="InterPro" id="IPR020051">
    <property type="entry name" value="SagB-type_dehydrogenase"/>
</dbReference>
<gene>
    <name evidence="3" type="ORF">ACFPCV_18315</name>
</gene>
<dbReference type="Pfam" id="PF22767">
    <property type="entry name" value="ThcOx"/>
    <property type="match status" value="1"/>
</dbReference>
<dbReference type="PANTHER" id="PTHR43745:SF2">
    <property type="entry name" value="NITROREDUCTASE MJ1384-RELATED"/>
    <property type="match status" value="1"/>
</dbReference>
<feature type="domain" description="Nitroreductase" evidence="1">
    <location>
        <begin position="285"/>
        <end position="474"/>
    </location>
</feature>
<evidence type="ECO:0000313" key="3">
    <source>
        <dbReference type="EMBL" id="MFC4855470.1"/>
    </source>
</evidence>
<organism evidence="3 4">
    <name type="scientific">Actinophytocola glycyrrhizae</name>
    <dbReference type="NCBI Taxonomy" id="2044873"/>
    <lineage>
        <taxon>Bacteria</taxon>
        <taxon>Bacillati</taxon>
        <taxon>Actinomycetota</taxon>
        <taxon>Actinomycetes</taxon>
        <taxon>Pseudonocardiales</taxon>
        <taxon>Pseudonocardiaceae</taxon>
    </lineage>
</organism>
<dbReference type="CDD" id="cd02142">
    <property type="entry name" value="McbC_SagB-like_oxidoreductase"/>
    <property type="match status" value="1"/>
</dbReference>
<dbReference type="EMBL" id="JBHSIS010000007">
    <property type="protein sequence ID" value="MFC4855470.1"/>
    <property type="molecule type" value="Genomic_DNA"/>
</dbReference>
<evidence type="ECO:0000259" key="1">
    <source>
        <dbReference type="Pfam" id="PF00881"/>
    </source>
</evidence>
<name>A0ABV9S1I5_9PSEU</name>
<dbReference type="NCBIfam" id="TIGR03605">
    <property type="entry name" value="antibiot_sagB"/>
    <property type="match status" value="1"/>
</dbReference>
<evidence type="ECO:0000259" key="2">
    <source>
        <dbReference type="Pfam" id="PF22767"/>
    </source>
</evidence>
<sequence length="478" mass="51887">MPSDSGAPPDVNLPLWSFRDDVVIEPAAGGSLVVLTRWGDVRVDSAAPAIVDSLYRMTLGPVELTNVDDLDRDDLFAVLARLPGCVVRSLGLKETATPLLSAVPLAPGEVLELPELDDTLPIRLSRFAIVREHDGEMVVESPLSRHRVVLHRPLTTWAVGALGRATTARDIAQAINVTRELITELLGYLVATGMVVIGTHTDGARPVFAEDDDPDLRAWSPHDLLFHSRSRLGRHDDDAGAAFRNAPHLPPLPVVRPVPAGRRFPLHRPDLTAPDPAEMSLTEAVEQRHSVREFADDGPSVEQLGELLFRAARIRSQTEAVGAGGVRYPVSGRPYPSAGALYELDLYLTVDRCADLPRGIYHYDPLDHVLTLVNEDGEQADELLDSAMVQMGARRRPPVLITMTARMGRLSWVYDSIAYATTLKHVGVLQQTLYLVATMLGLAPCAVATGDSEAATTALRLDWPAEVSVGEFVIGLPS</sequence>
<dbReference type="InterPro" id="IPR052544">
    <property type="entry name" value="Bacteriocin_Proc_Enz"/>
</dbReference>
<proteinExistence type="predicted"/>
<evidence type="ECO:0000313" key="4">
    <source>
        <dbReference type="Proteomes" id="UP001595859"/>
    </source>
</evidence>
<dbReference type="InterPro" id="IPR054488">
    <property type="entry name" value="ThcOx_dom2"/>
</dbReference>
<dbReference type="RefSeq" id="WP_378057416.1">
    <property type="nucleotide sequence ID" value="NZ_JBHSIS010000007.1"/>
</dbReference>
<dbReference type="Proteomes" id="UP001595859">
    <property type="component" value="Unassembled WGS sequence"/>
</dbReference>
<dbReference type="PANTHER" id="PTHR43745">
    <property type="entry name" value="NITROREDUCTASE MJ1384-RELATED"/>
    <property type="match status" value="1"/>
</dbReference>
<dbReference type="Pfam" id="PF00881">
    <property type="entry name" value="Nitroreductase"/>
    <property type="match status" value="1"/>
</dbReference>
<dbReference type="InterPro" id="IPR000415">
    <property type="entry name" value="Nitroreductase-like"/>
</dbReference>
<dbReference type="Gene3D" id="3.40.109.10">
    <property type="entry name" value="NADH Oxidase"/>
    <property type="match status" value="1"/>
</dbReference>
<dbReference type="InterPro" id="IPR029479">
    <property type="entry name" value="Nitroreductase"/>
</dbReference>
<protein>
    <submittedName>
        <fullName evidence="3">SagB family peptide dehydrogenase</fullName>
    </submittedName>
</protein>
<comment type="caution">
    <text evidence="3">The sequence shown here is derived from an EMBL/GenBank/DDBJ whole genome shotgun (WGS) entry which is preliminary data.</text>
</comment>
<feature type="domain" description="Cyanobactin oxidase ThcOx second" evidence="2">
    <location>
        <begin position="122"/>
        <end position="236"/>
    </location>
</feature>
<accession>A0ABV9S1I5</accession>